<keyword evidence="1" id="KW-0732">Signal</keyword>
<feature type="signal peptide" evidence="1">
    <location>
        <begin position="1"/>
        <end position="19"/>
    </location>
</feature>
<name>A0A0S7WRG5_UNCT6</name>
<gene>
    <name evidence="2" type="ORF">AMJ39_06890</name>
</gene>
<dbReference type="SUPFAM" id="SSF63829">
    <property type="entry name" value="Calcium-dependent phosphotriesterase"/>
    <property type="match status" value="1"/>
</dbReference>
<comment type="caution">
    <text evidence="2">The sequence shown here is derived from an EMBL/GenBank/DDBJ whole genome shotgun (WGS) entry which is preliminary data.</text>
</comment>
<dbReference type="Gene3D" id="2.60.40.10">
    <property type="entry name" value="Immunoglobulins"/>
    <property type="match status" value="1"/>
</dbReference>
<dbReference type="Proteomes" id="UP000052008">
    <property type="component" value="Unassembled WGS sequence"/>
</dbReference>
<protein>
    <recommendedName>
        <fullName evidence="4">DUF11 domain-containing protein</fullName>
    </recommendedName>
</protein>
<dbReference type="InterPro" id="IPR013783">
    <property type="entry name" value="Ig-like_fold"/>
</dbReference>
<evidence type="ECO:0000256" key="1">
    <source>
        <dbReference type="SAM" id="SignalP"/>
    </source>
</evidence>
<accession>A0A0S7WRG5</accession>
<reference evidence="2 3" key="1">
    <citation type="journal article" date="2015" name="Microbiome">
        <title>Genomic resolution of linkages in carbon, nitrogen, and sulfur cycling among widespread estuary sediment bacteria.</title>
        <authorList>
            <person name="Baker B.J."/>
            <person name="Lazar C.S."/>
            <person name="Teske A.P."/>
            <person name="Dick G.J."/>
        </authorList>
    </citation>
    <scope>NUCLEOTIDE SEQUENCE [LARGE SCALE GENOMIC DNA]</scope>
    <source>
        <strain evidence="2">DG_24</strain>
    </source>
</reference>
<evidence type="ECO:0000313" key="3">
    <source>
        <dbReference type="Proteomes" id="UP000052008"/>
    </source>
</evidence>
<organism evidence="2 3">
    <name type="scientific">candidate division TA06 bacterium DG_24</name>
    <dbReference type="NCBI Taxonomy" id="1703770"/>
    <lineage>
        <taxon>Bacteria</taxon>
        <taxon>Bacteria division TA06</taxon>
    </lineage>
</organism>
<proteinExistence type="predicted"/>
<dbReference type="EMBL" id="LIZS01000042">
    <property type="protein sequence ID" value="KPJ52775.1"/>
    <property type="molecule type" value="Genomic_DNA"/>
</dbReference>
<feature type="chain" id="PRO_5006639592" description="DUF11 domain-containing protein" evidence="1">
    <location>
        <begin position="20"/>
        <end position="362"/>
    </location>
</feature>
<evidence type="ECO:0008006" key="4">
    <source>
        <dbReference type="Google" id="ProtNLM"/>
    </source>
</evidence>
<dbReference type="AlphaFoldDB" id="A0A0S7WRG5"/>
<evidence type="ECO:0000313" key="2">
    <source>
        <dbReference type="EMBL" id="KPJ52775.1"/>
    </source>
</evidence>
<sequence>MQRWTVFVLALLVATPVIAQDAVEWYTYRAGDALCDVLYFCSASGFSNGVAYDHRCEQYAGGGMLYYVNFDDKWIHQVDPETCVDIALYPTPGGSSPSDIAVVDDEQAGTDAMLASTDFGTSMWYLQDLATGALIASYPYPAGGNEGCAYDMQRNLVWIASAYDGMVYGYDVDGNLVQTITSPTGGGADGMAWKDDVLYAIDYSADIWSYDFTTMMWTYVCYTGGVNGLSDDGNYLWGDYGNPSDLQQLDRECQVEVTINGPTTAQAEESYTYTVTLHNTGTTSVTTDVWTEAYYPNGTYWSGNPALSRTNLTLAPGVTITKTVTHVVPMCAAGHFWYQINTGTLEPRDVDNFDGLNIDVLP</sequence>